<comment type="caution">
    <text evidence="2">The sequence shown here is derived from an EMBL/GenBank/DDBJ whole genome shotgun (WGS) entry which is preliminary data.</text>
</comment>
<dbReference type="AlphaFoldDB" id="A0A8H7SWB8"/>
<dbReference type="Proteomes" id="UP000664132">
    <property type="component" value="Unassembled WGS sequence"/>
</dbReference>
<keyword evidence="1" id="KW-0472">Membrane</keyword>
<sequence length="51" mass="5647">MPAIAPLLVREVHGVLAKRAVDHTVIEAVVVIMVCVFVLGGGIYWLRKKYD</sequence>
<evidence type="ECO:0000313" key="2">
    <source>
        <dbReference type="EMBL" id="KAG4410659.1"/>
    </source>
</evidence>
<keyword evidence="3" id="KW-1185">Reference proteome</keyword>
<evidence type="ECO:0000256" key="1">
    <source>
        <dbReference type="SAM" id="Phobius"/>
    </source>
</evidence>
<keyword evidence="1" id="KW-1133">Transmembrane helix</keyword>
<feature type="transmembrane region" description="Helical" evidence="1">
    <location>
        <begin position="25"/>
        <end position="46"/>
    </location>
</feature>
<proteinExistence type="predicted"/>
<reference evidence="2" key="1">
    <citation type="submission" date="2021-02" db="EMBL/GenBank/DDBJ databases">
        <title>Genome sequence Cadophora malorum strain M34.</title>
        <authorList>
            <person name="Stefanovic E."/>
            <person name="Vu D."/>
            <person name="Scully C."/>
            <person name="Dijksterhuis J."/>
            <person name="Roader J."/>
            <person name="Houbraken J."/>
        </authorList>
    </citation>
    <scope>NUCLEOTIDE SEQUENCE</scope>
    <source>
        <strain evidence="2">M34</strain>
    </source>
</reference>
<accession>A0A8H7SWB8</accession>
<gene>
    <name evidence="2" type="ORF">IFR04_016204</name>
</gene>
<organism evidence="2 3">
    <name type="scientific">Cadophora malorum</name>
    <dbReference type="NCBI Taxonomy" id="108018"/>
    <lineage>
        <taxon>Eukaryota</taxon>
        <taxon>Fungi</taxon>
        <taxon>Dikarya</taxon>
        <taxon>Ascomycota</taxon>
        <taxon>Pezizomycotina</taxon>
        <taxon>Leotiomycetes</taxon>
        <taxon>Helotiales</taxon>
        <taxon>Ploettnerulaceae</taxon>
        <taxon>Cadophora</taxon>
    </lineage>
</organism>
<protein>
    <submittedName>
        <fullName evidence="2">Uncharacterized protein</fullName>
    </submittedName>
</protein>
<name>A0A8H7SWB8_9HELO</name>
<evidence type="ECO:0000313" key="3">
    <source>
        <dbReference type="Proteomes" id="UP000664132"/>
    </source>
</evidence>
<keyword evidence="1" id="KW-0812">Transmembrane</keyword>
<dbReference type="EMBL" id="JAFJYH010000627">
    <property type="protein sequence ID" value="KAG4410659.1"/>
    <property type="molecule type" value="Genomic_DNA"/>
</dbReference>